<dbReference type="GO" id="GO:0042398">
    <property type="term" value="P:modified amino acid biosynthetic process"/>
    <property type="evidence" value="ECO:0007669"/>
    <property type="project" value="InterPro"/>
</dbReference>
<comment type="catalytic activity">
    <reaction evidence="4 5">
        <text>L-cysteine + L-glutamate + ATP = gamma-L-glutamyl-L-cysteine + ADP + phosphate + H(+)</text>
        <dbReference type="Rhea" id="RHEA:13285"/>
        <dbReference type="ChEBI" id="CHEBI:15378"/>
        <dbReference type="ChEBI" id="CHEBI:29985"/>
        <dbReference type="ChEBI" id="CHEBI:30616"/>
        <dbReference type="ChEBI" id="CHEBI:35235"/>
        <dbReference type="ChEBI" id="CHEBI:43474"/>
        <dbReference type="ChEBI" id="CHEBI:58173"/>
        <dbReference type="ChEBI" id="CHEBI:456216"/>
        <dbReference type="EC" id="6.3.2.2"/>
    </reaction>
</comment>
<dbReference type="HAMAP" id="MF_01609">
    <property type="entry name" value="Glu_cys_ligase_2"/>
    <property type="match status" value="1"/>
</dbReference>
<dbReference type="InterPro" id="IPR025841">
    <property type="entry name" value="CP_ATPgrasp_2"/>
</dbReference>
<dbReference type="AlphaFoldDB" id="A0A2V1HWQ2"/>
<evidence type="ECO:0000256" key="3">
    <source>
        <dbReference type="ARBA" id="ARBA00022840"/>
    </source>
</evidence>
<sequence length="842" mass="90712">MTLGAEEELHLIDLESLHLSGRAPQLLSKLPGEFYSAEIQRTTVETNTAVVRTLSELRAELLRLRKGIIDIADPAGLGIAAVGTAPRSKFADFELTTTGRYGRMQEQYRVLVDEQLICGTQIHVGVSDRELAVDIAQRVSRDLPALLALSASSPFWNGHDTGYSSIRTLVWQRWPSAGATGPMGSAAEYDELLDDLIASGVIADAKMAYFDVRPSSHAPTLELRVCDACPLVDDAVLIAGLFRASVRSAELDVEAGRTYRPLPAPLHRAAIWQAARGGLAGELLEGAQHPRPTPAATAVRNLVGRLRPQLEELGDWDDVNELVEQVLARGNSADRQRAAFAERGQLDDVMRLVIDETQGLAGGPTPSGPALRGYPARAGDEAIGLGSQPRPAYRAITEFFRESAPSTIATRQKRRDEWAEQNGVAFRVGGVDRPFEVDLVPRVITDYEWSELSAGLGQRARAIELFLRDVYSDARVLNDGIIPADQVHTVPGWRDEASRLPADAVRAPIIGFDLVRNEFGGWRVLEDNVRNPSGIAYGVAARELMDAVMPDLPRPDGLVDPARAFAELRETLAAGGRDGTVVLLTSGRESAAWYEHRRLADEADLVLAEAKDLDMRDGRVVLRDSGEQVATLYLRLDGELADLTGSDGRMIGAEIIDIAAAGAVFLANAPGNGVADDKALYCYVPELIAYYLKERPLLESVPTYRTSDAAERRIVLERVGELVTKPVDGYGGNGVLIGPSASAAAVASRRAEIADNPGNWVAQEVVALSSHPTLSGGRLEPRHVDLRVFAFLTGTGEGDVRLADLALTRMAGPGSLVVNSSRGGGAKDTWIVDNGRKAETGG</sequence>
<dbReference type="SUPFAM" id="SSF55931">
    <property type="entry name" value="Glutamine synthetase/guanido kinase"/>
    <property type="match status" value="1"/>
</dbReference>
<evidence type="ECO:0000313" key="7">
    <source>
        <dbReference type="EMBL" id="PVZ94947.1"/>
    </source>
</evidence>
<comment type="function">
    <text evidence="5">ATP-dependent carboxylate-amine ligase which exhibits weak glutamate--cysteine ligase activity.</text>
</comment>
<comment type="caution">
    <text evidence="7">The sequence shown here is derived from an EMBL/GenBank/DDBJ whole genome shotgun (WGS) entry which is preliminary data.</text>
</comment>
<keyword evidence="1 5" id="KW-0436">Ligase</keyword>
<name>A0A2V1HWQ2_9MICO</name>
<accession>A0A2V1HWQ2</accession>
<gene>
    <name evidence="7" type="ORF">DDQ50_13630</name>
</gene>
<evidence type="ECO:0000256" key="1">
    <source>
        <dbReference type="ARBA" id="ARBA00022598"/>
    </source>
</evidence>
<protein>
    <recommendedName>
        <fullName evidence="5">Putative glutamate--cysteine ligase 2</fullName>
        <ecNumber evidence="5">6.3.2.2</ecNumber>
    </recommendedName>
    <alternativeName>
        <fullName evidence="5">Gamma-glutamylcysteine synthetase 2</fullName>
        <shortName evidence="5">GCS 2</shortName>
        <shortName evidence="5">Gamma-GCS 2</shortName>
    </alternativeName>
</protein>
<evidence type="ECO:0000313" key="8">
    <source>
        <dbReference type="Proteomes" id="UP000244893"/>
    </source>
</evidence>
<evidence type="ECO:0000256" key="5">
    <source>
        <dbReference type="HAMAP-Rule" id="MF_01609"/>
    </source>
</evidence>
<dbReference type="NCBIfam" id="TIGR02050">
    <property type="entry name" value="gshA_cyan_rel"/>
    <property type="match status" value="1"/>
</dbReference>
<dbReference type="SUPFAM" id="SSF56059">
    <property type="entry name" value="Glutathione synthetase ATP-binding domain-like"/>
    <property type="match status" value="1"/>
</dbReference>
<dbReference type="Pfam" id="PF14403">
    <property type="entry name" value="CP_ATPgrasp_2"/>
    <property type="match status" value="1"/>
</dbReference>
<dbReference type="Gene3D" id="3.30.590.20">
    <property type="match status" value="1"/>
</dbReference>
<comment type="similarity">
    <text evidence="5">Belongs to the glutamate--cysteine ligase type 2 family. YbdK subfamily.</text>
</comment>
<dbReference type="NCBIfam" id="NF010041">
    <property type="entry name" value="PRK13517.1-1"/>
    <property type="match status" value="1"/>
</dbReference>
<dbReference type="InterPro" id="IPR051680">
    <property type="entry name" value="ATP-dep_Glu-Cys_Ligase-2"/>
</dbReference>
<organism evidence="7 8">
    <name type="scientific">Amnibacterium flavum</name>
    <dbReference type="NCBI Taxonomy" id="2173173"/>
    <lineage>
        <taxon>Bacteria</taxon>
        <taxon>Bacillati</taxon>
        <taxon>Actinomycetota</taxon>
        <taxon>Actinomycetes</taxon>
        <taxon>Micrococcales</taxon>
        <taxon>Microbacteriaceae</taxon>
        <taxon>Amnibacterium</taxon>
    </lineage>
</organism>
<proteinExistence type="inferred from homology"/>
<dbReference type="PANTHER" id="PTHR34595:SF7">
    <property type="entry name" value="SLL1039 PROTEIN"/>
    <property type="match status" value="1"/>
</dbReference>
<dbReference type="GO" id="GO:0005524">
    <property type="term" value="F:ATP binding"/>
    <property type="evidence" value="ECO:0007669"/>
    <property type="project" value="UniProtKB-KW"/>
</dbReference>
<evidence type="ECO:0000256" key="4">
    <source>
        <dbReference type="ARBA" id="ARBA00048819"/>
    </source>
</evidence>
<keyword evidence="3 5" id="KW-0067">ATP-binding</keyword>
<dbReference type="EC" id="6.3.2.2" evidence="5"/>
<dbReference type="Gene3D" id="3.30.1490.270">
    <property type="match status" value="1"/>
</dbReference>
<dbReference type="PANTHER" id="PTHR34595">
    <property type="entry name" value="BLR5612 PROTEIN"/>
    <property type="match status" value="1"/>
</dbReference>
<dbReference type="OrthoDB" id="9803842at2"/>
<dbReference type="Proteomes" id="UP000244893">
    <property type="component" value="Unassembled WGS sequence"/>
</dbReference>
<evidence type="ECO:0000256" key="2">
    <source>
        <dbReference type="ARBA" id="ARBA00022741"/>
    </source>
</evidence>
<dbReference type="InterPro" id="IPR011793">
    <property type="entry name" value="YbdK"/>
</dbReference>
<dbReference type="EMBL" id="QEOP01000002">
    <property type="protein sequence ID" value="PVZ94947.1"/>
    <property type="molecule type" value="Genomic_DNA"/>
</dbReference>
<reference evidence="7 8" key="1">
    <citation type="submission" date="2018-05" db="EMBL/GenBank/DDBJ databases">
        <title>Amnibacterium sp. M8JJ-5, whole genome shotgun sequence.</title>
        <authorList>
            <person name="Tuo L."/>
        </authorList>
    </citation>
    <scope>NUCLEOTIDE SEQUENCE [LARGE SCALE GENOMIC DNA]</scope>
    <source>
        <strain evidence="7 8">M8JJ-5</strain>
    </source>
</reference>
<evidence type="ECO:0000259" key="6">
    <source>
        <dbReference type="Pfam" id="PF14403"/>
    </source>
</evidence>
<dbReference type="Gene3D" id="3.40.50.11290">
    <property type="match status" value="1"/>
</dbReference>
<dbReference type="Pfam" id="PF04107">
    <property type="entry name" value="GCS2"/>
    <property type="match status" value="1"/>
</dbReference>
<keyword evidence="8" id="KW-1185">Reference proteome</keyword>
<dbReference type="GO" id="GO:0004357">
    <property type="term" value="F:glutamate-cysteine ligase activity"/>
    <property type="evidence" value="ECO:0007669"/>
    <property type="project" value="UniProtKB-EC"/>
</dbReference>
<dbReference type="InterPro" id="IPR014746">
    <property type="entry name" value="Gln_synth/guanido_kin_cat_dom"/>
</dbReference>
<dbReference type="InterPro" id="IPR006336">
    <property type="entry name" value="GCS2"/>
</dbReference>
<feature type="domain" description="Circularly permuted ATP-grasp type 2" evidence="6">
    <location>
        <begin position="441"/>
        <end position="811"/>
    </location>
</feature>
<keyword evidence="2 5" id="KW-0547">Nucleotide-binding</keyword>